<accession>A0A9W8BA63</accession>
<evidence type="ECO:0000259" key="5">
    <source>
        <dbReference type="Pfam" id="PF22972"/>
    </source>
</evidence>
<feature type="region of interest" description="Disordered" evidence="3">
    <location>
        <begin position="895"/>
        <end position="954"/>
    </location>
</feature>
<dbReference type="Proteomes" id="UP001150907">
    <property type="component" value="Unassembled WGS sequence"/>
</dbReference>
<sequence>MSAADSQVRVKVYYLEDGSNWADRGTGFCTLEDCQGELHLSVVSESEPNRAILDCVVQRGEVYQQQELHVISLPNCLTNAVFSSLKELVAHLDTSLTGSIFYPLRCRSQIAEFEHAVNESALEHSPPNRDVVLPQPSMQSLGEIERLIGEASQSLYQRDRLVAFILKDSYLAQLESVHEICEDLEAAEELYTLYNIARRIVLLNDSSIFEHIIRDENIIGFIGMLEYDPRHPVERGAYREFLRSGARFKEAVPIGDSVTESRIHQTFRLQYLKDVVLPGILDDGTLPVVNALIFFNNAQITNYLQNNDSLLKILFDTLHEPVDAEKKSNVVMFVRQFCALLKTLPAVYRAGMYRTLSQHGLFHVFEYAFQASDQSLQVAAADVLIAVLEQDRALVRSHALAQMRQDREGASLLSLVIQGAKRDIGSGVQLLCCEILRLLLDTMPSSVDAFDMPAGFGVGGQAASDTEDFLAMFYEQYVHSALGPLLNATAKEVEGLGARDKHSVLYVFLCELLSSMMRFHGFRARSFIISSGVFDSICLLFSAKHSFLKLAALRFFRSCIGLQDDVYNKYLTSNHLLTPIVELFVKFYPRDNLMTSACRELFAFVAGHRISPLLSHLLGAHSKALERAPEVLESLRQAYNDHLLNMENAKNGGMSTPTVDTSRRSALSISVIVGRENSVHGSLSMPTTGEDGPWGSHVADDIEDAYLEAAEDESDLAEDSESLAKVPSRFIRRGQTNENKVPSAIATQSPELDVLQDCLEQYTGGDSKHLLGRGSAAASKAGMIRGKCNGGSPNLSVVVSKEADSPELLDLLPVESAGALSMRASSLSCSKAPPLKRHSSTYDLATAANGTVGSSGTSDGSLKASRHISVAEAFPESRPISRKLSTKLGSKRLVVGRLNAKGLRQDGTRSSGGPGSNGQTNGETSKQILNGSNVSDQDLESPPDRRSAVALGKRSLSMGSVKRYGVGDAPSSSPPLHTSKLGLQLVCSEQQRHSRRQRFSSGGGVSNEGMSLDRRAEDSMASVRRSSGSCSQSSSPIGILTSSPTEAKSPPKKAKTASL</sequence>
<dbReference type="GO" id="GO:0030289">
    <property type="term" value="C:protein phosphatase 4 complex"/>
    <property type="evidence" value="ECO:0007669"/>
    <property type="project" value="TreeGrafter"/>
</dbReference>
<dbReference type="InterPro" id="IPR051137">
    <property type="entry name" value="PP4R3-like"/>
</dbReference>
<dbReference type="InterPro" id="IPR006887">
    <property type="entry name" value="P4R3-like_central_dom"/>
</dbReference>
<dbReference type="GO" id="GO:0006974">
    <property type="term" value="P:DNA damage response"/>
    <property type="evidence" value="ECO:0007669"/>
    <property type="project" value="TreeGrafter"/>
</dbReference>
<dbReference type="GO" id="GO:0005654">
    <property type="term" value="C:nucleoplasm"/>
    <property type="evidence" value="ECO:0007669"/>
    <property type="project" value="TreeGrafter"/>
</dbReference>
<dbReference type="Pfam" id="PF22972">
    <property type="entry name" value="EVH1_PP4R3"/>
    <property type="match status" value="1"/>
</dbReference>
<dbReference type="InterPro" id="IPR055236">
    <property type="entry name" value="EVH1_PP4R3"/>
</dbReference>
<evidence type="ECO:0000256" key="2">
    <source>
        <dbReference type="ARBA" id="ARBA00023242"/>
    </source>
</evidence>
<gene>
    <name evidence="6" type="primary">PSY2</name>
    <name evidence="6" type="ORF">H4R26_004923</name>
</gene>
<dbReference type="Pfam" id="PF04802">
    <property type="entry name" value="PP4R3"/>
    <property type="match status" value="1"/>
</dbReference>
<evidence type="ECO:0000259" key="4">
    <source>
        <dbReference type="Pfam" id="PF04802"/>
    </source>
</evidence>
<comment type="subcellular location">
    <subcellularLocation>
        <location evidence="1">Nucleus</location>
    </subcellularLocation>
</comment>
<protein>
    <submittedName>
        <fullName evidence="6">Platinum sensitivity protein</fullName>
    </submittedName>
</protein>
<feature type="compositionally biased region" description="Polar residues" evidence="3">
    <location>
        <begin position="917"/>
        <end position="936"/>
    </location>
</feature>
<dbReference type="InterPro" id="IPR016024">
    <property type="entry name" value="ARM-type_fold"/>
</dbReference>
<evidence type="ECO:0000256" key="1">
    <source>
        <dbReference type="ARBA" id="ARBA00004123"/>
    </source>
</evidence>
<proteinExistence type="predicted"/>
<dbReference type="EMBL" id="JANBQF010000644">
    <property type="protein sequence ID" value="KAJ1999774.1"/>
    <property type="molecule type" value="Genomic_DNA"/>
</dbReference>
<dbReference type="PANTHER" id="PTHR23318">
    <property type="entry name" value="ATP SYNTHASE GAMMA-RELATED"/>
    <property type="match status" value="1"/>
</dbReference>
<dbReference type="SUPFAM" id="SSF48371">
    <property type="entry name" value="ARM repeat"/>
    <property type="match status" value="1"/>
</dbReference>
<organism evidence="6 7">
    <name type="scientific">Coemansia thaxteri</name>
    <dbReference type="NCBI Taxonomy" id="2663907"/>
    <lineage>
        <taxon>Eukaryota</taxon>
        <taxon>Fungi</taxon>
        <taxon>Fungi incertae sedis</taxon>
        <taxon>Zoopagomycota</taxon>
        <taxon>Kickxellomycotina</taxon>
        <taxon>Kickxellomycetes</taxon>
        <taxon>Kickxellales</taxon>
        <taxon>Kickxellaceae</taxon>
        <taxon>Coemansia</taxon>
    </lineage>
</organism>
<evidence type="ECO:0000256" key="3">
    <source>
        <dbReference type="SAM" id="MobiDB-lite"/>
    </source>
</evidence>
<feature type="compositionally biased region" description="Basic residues" evidence="3">
    <location>
        <begin position="1050"/>
        <end position="1059"/>
    </location>
</feature>
<comment type="caution">
    <text evidence="6">The sequence shown here is derived from an EMBL/GenBank/DDBJ whole genome shotgun (WGS) entry which is preliminary data.</text>
</comment>
<keyword evidence="2" id="KW-0539">Nucleus</keyword>
<feature type="domain" description="PP4R3 EVH1-like" evidence="5">
    <location>
        <begin position="9"/>
        <end position="72"/>
    </location>
</feature>
<dbReference type="OrthoDB" id="27483at2759"/>
<dbReference type="InterPro" id="IPR011993">
    <property type="entry name" value="PH-like_dom_sf"/>
</dbReference>
<dbReference type="PANTHER" id="PTHR23318:SF0">
    <property type="entry name" value="SERINE_THREONINE-PROTEIN PHOSPHATASE 4 REGULATORY SUBUNIT 3"/>
    <property type="match status" value="1"/>
</dbReference>
<reference evidence="6" key="1">
    <citation type="submission" date="2022-07" db="EMBL/GenBank/DDBJ databases">
        <title>Phylogenomic reconstructions and comparative analyses of Kickxellomycotina fungi.</title>
        <authorList>
            <person name="Reynolds N.K."/>
            <person name="Stajich J.E."/>
            <person name="Barry K."/>
            <person name="Grigoriev I.V."/>
            <person name="Crous P."/>
            <person name="Smith M.E."/>
        </authorList>
    </citation>
    <scope>NUCLEOTIDE SEQUENCE</scope>
    <source>
        <strain evidence="6">IMI 214461</strain>
    </source>
</reference>
<dbReference type="Gene3D" id="2.30.29.30">
    <property type="entry name" value="Pleckstrin-homology domain (PH domain)/Phosphotyrosine-binding domain (PTB)"/>
    <property type="match status" value="1"/>
</dbReference>
<keyword evidence="7" id="KW-1185">Reference proteome</keyword>
<feature type="compositionally biased region" description="Low complexity" evidence="3">
    <location>
        <begin position="1019"/>
        <end position="1048"/>
    </location>
</feature>
<feature type="domain" description="Serine/threonine-protein phosphatase 4 regulatory subunit 3-like central" evidence="4">
    <location>
        <begin position="143"/>
        <end position="636"/>
    </location>
</feature>
<evidence type="ECO:0000313" key="7">
    <source>
        <dbReference type="Proteomes" id="UP001150907"/>
    </source>
</evidence>
<evidence type="ECO:0000313" key="6">
    <source>
        <dbReference type="EMBL" id="KAJ1999774.1"/>
    </source>
</evidence>
<name>A0A9W8BA63_9FUNG</name>
<dbReference type="AlphaFoldDB" id="A0A9W8BA63"/>
<dbReference type="GO" id="GO:0072542">
    <property type="term" value="F:protein phosphatase activator activity"/>
    <property type="evidence" value="ECO:0007669"/>
    <property type="project" value="TreeGrafter"/>
</dbReference>
<feature type="region of interest" description="Disordered" evidence="3">
    <location>
        <begin position="988"/>
        <end position="1059"/>
    </location>
</feature>